<protein>
    <submittedName>
        <fullName evidence="3">MBL fold metallo-hydrolase</fullName>
    </submittedName>
</protein>
<accession>A0A6P1T6K2</accession>
<dbReference type="GO" id="GO:0050313">
    <property type="term" value="F:sulfur dioxygenase activity"/>
    <property type="evidence" value="ECO:0007669"/>
    <property type="project" value="InterPro"/>
</dbReference>
<proteinExistence type="predicted"/>
<name>A0A6P1T6K2_9RHOB</name>
<keyword evidence="4" id="KW-1185">Reference proteome</keyword>
<dbReference type="InterPro" id="IPR001279">
    <property type="entry name" value="Metallo-B-lactamas"/>
</dbReference>
<evidence type="ECO:0000313" key="3">
    <source>
        <dbReference type="EMBL" id="QHQ37333.1"/>
    </source>
</evidence>
<dbReference type="GO" id="GO:0006749">
    <property type="term" value="P:glutathione metabolic process"/>
    <property type="evidence" value="ECO:0007669"/>
    <property type="project" value="InterPro"/>
</dbReference>
<dbReference type="SMART" id="SM00849">
    <property type="entry name" value="Lactamase_B"/>
    <property type="match status" value="1"/>
</dbReference>
<reference evidence="3 4" key="1">
    <citation type="submission" date="2019-12" db="EMBL/GenBank/DDBJ databases">
        <title>Complete genome sequence of Algicella marina strain 9Alg 56(T) isolated from the red alga Tichocarpus crinitus.</title>
        <authorList>
            <person name="Kim S.-G."/>
            <person name="Nedashkovskaya O.I."/>
        </authorList>
    </citation>
    <scope>NUCLEOTIDE SEQUENCE [LARGE SCALE GENOMIC DNA]</scope>
    <source>
        <strain evidence="3 4">9Alg 56</strain>
    </source>
</reference>
<dbReference type="Gene3D" id="3.60.15.10">
    <property type="entry name" value="Ribonuclease Z/Hydroxyacylglutathione hydrolase-like"/>
    <property type="match status" value="1"/>
</dbReference>
<dbReference type="GO" id="GO:0070813">
    <property type="term" value="P:hydrogen sulfide metabolic process"/>
    <property type="evidence" value="ECO:0007669"/>
    <property type="project" value="TreeGrafter"/>
</dbReference>
<evidence type="ECO:0000259" key="2">
    <source>
        <dbReference type="SMART" id="SM00849"/>
    </source>
</evidence>
<dbReference type="GO" id="GO:0046872">
    <property type="term" value="F:metal ion binding"/>
    <property type="evidence" value="ECO:0007669"/>
    <property type="project" value="UniProtKB-KW"/>
</dbReference>
<dbReference type="InterPro" id="IPR051682">
    <property type="entry name" value="Mito_Persulfide_Diox"/>
</dbReference>
<dbReference type="EMBL" id="CP046620">
    <property type="protein sequence ID" value="QHQ37333.1"/>
    <property type="molecule type" value="Genomic_DNA"/>
</dbReference>
<dbReference type="Proteomes" id="UP000464495">
    <property type="component" value="Chromosome"/>
</dbReference>
<feature type="domain" description="Metallo-beta-lactamase" evidence="2">
    <location>
        <begin position="24"/>
        <end position="214"/>
    </location>
</feature>
<sequence>MPYSQSASRGLSSPDVVGFYDEATGSCQYICIDPATRKCAVIDVVLDFNPARARTSTEAADWALDWIEREGLTLEIILDTHPHADHLTAAAYLKQKTGAPNAIGEKVREIADLWRDFYNTPDAFDPQAGFDRLFADGDTFRLGTLDVRVMLSPGHTLGSITYVVGDAIFAHDTFMQPDSGTARADFPGGSAAMLYDSLMAILALPDDYRIFVGHDYGTEGRDEPAWESTVAEQRASNKHLGGGATKEEFVKVREDRDATLNLPDRMLHALQFNLRGGRLPEPEADGNSYFKIPANRF</sequence>
<keyword evidence="3" id="KW-0378">Hydrolase</keyword>
<dbReference type="SUPFAM" id="SSF56281">
    <property type="entry name" value="Metallo-hydrolase/oxidoreductase"/>
    <property type="match status" value="1"/>
</dbReference>
<dbReference type="GO" id="GO:0016787">
    <property type="term" value="F:hydrolase activity"/>
    <property type="evidence" value="ECO:0007669"/>
    <property type="project" value="UniProtKB-KW"/>
</dbReference>
<dbReference type="CDD" id="cd07724">
    <property type="entry name" value="POD-like_MBL-fold"/>
    <property type="match status" value="1"/>
</dbReference>
<keyword evidence="1" id="KW-0479">Metal-binding</keyword>
<dbReference type="Pfam" id="PF00753">
    <property type="entry name" value="Lactamase_B"/>
    <property type="match status" value="1"/>
</dbReference>
<gene>
    <name evidence="3" type="ORF">GO499_08500</name>
</gene>
<dbReference type="KEGG" id="amaq:GO499_08500"/>
<dbReference type="PANTHER" id="PTHR43084">
    <property type="entry name" value="PERSULFIDE DIOXYGENASE ETHE1"/>
    <property type="match status" value="1"/>
</dbReference>
<evidence type="ECO:0000256" key="1">
    <source>
        <dbReference type="ARBA" id="ARBA00022723"/>
    </source>
</evidence>
<dbReference type="InterPro" id="IPR044528">
    <property type="entry name" value="POD-like_MBL-fold"/>
</dbReference>
<dbReference type="InterPro" id="IPR036866">
    <property type="entry name" value="RibonucZ/Hydroxyglut_hydro"/>
</dbReference>
<dbReference type="AlphaFoldDB" id="A0A6P1T6K2"/>
<dbReference type="PANTHER" id="PTHR43084:SF1">
    <property type="entry name" value="PERSULFIDE DIOXYGENASE ETHE1, MITOCHONDRIAL"/>
    <property type="match status" value="1"/>
</dbReference>
<evidence type="ECO:0000313" key="4">
    <source>
        <dbReference type="Proteomes" id="UP000464495"/>
    </source>
</evidence>
<organism evidence="3 4">
    <name type="scientific">Algicella marina</name>
    <dbReference type="NCBI Taxonomy" id="2683284"/>
    <lineage>
        <taxon>Bacteria</taxon>
        <taxon>Pseudomonadati</taxon>
        <taxon>Pseudomonadota</taxon>
        <taxon>Alphaproteobacteria</taxon>
        <taxon>Rhodobacterales</taxon>
        <taxon>Paracoccaceae</taxon>
        <taxon>Algicella</taxon>
    </lineage>
</organism>